<dbReference type="EMBL" id="BRPL01000002">
    <property type="protein sequence ID" value="GLB46895.1"/>
    <property type="molecule type" value="Genomic_DNA"/>
</dbReference>
<proteinExistence type="predicted"/>
<dbReference type="RefSeq" id="WP_286136357.1">
    <property type="nucleotide sequence ID" value="NZ_BRPL01000002.1"/>
</dbReference>
<keyword evidence="2" id="KW-1185">Reference proteome</keyword>
<name>A0A9W6ESL1_9LACO</name>
<sequence length="128" mass="15247">MLFKYQNKYKKIVMDMLSLLPTMQFINHLEDEMKWYHDGDNRSLYLWKDQSNNWGGLVAIEEFQHNVLIRRIVLNPINKNPNNINAILNEVNKMYPNKMMIGTIRTARLCNQWNRKHPKLKNGSDNNG</sequence>
<comment type="caution">
    <text evidence="1">The sequence shown here is derived from an EMBL/GenBank/DDBJ whole genome shotgun (WGS) entry which is preliminary data.</text>
</comment>
<dbReference type="AlphaFoldDB" id="A0A9W6ESL1"/>
<evidence type="ECO:0000313" key="1">
    <source>
        <dbReference type="EMBL" id="GLB46895.1"/>
    </source>
</evidence>
<organism evidence="1 2">
    <name type="scientific">Philodulcilactobacillus myokoensis</name>
    <dbReference type="NCBI Taxonomy" id="2929573"/>
    <lineage>
        <taxon>Bacteria</taxon>
        <taxon>Bacillati</taxon>
        <taxon>Bacillota</taxon>
        <taxon>Bacilli</taxon>
        <taxon>Lactobacillales</taxon>
        <taxon>Lactobacillaceae</taxon>
        <taxon>Philodulcilactobacillus</taxon>
    </lineage>
</organism>
<gene>
    <name evidence="1" type="ORF">WR164_08740</name>
</gene>
<accession>A0A9W6ESL1</accession>
<reference evidence="1" key="2">
    <citation type="journal article" date="2023" name="PLoS ONE">
        <title>Philodulcilactobacillus myokoensis gen. nov., sp. nov., a fructophilic, acidophilic, and agar-phobic lactic acid bacterium isolated from fermented vegetable extracts.</title>
        <authorList>
            <person name="Kouya T."/>
            <person name="Ishiyama Y."/>
            <person name="Ohashi S."/>
            <person name="Kumakubo R."/>
            <person name="Yamazaki T."/>
            <person name="Otaki T."/>
        </authorList>
    </citation>
    <scope>NUCLEOTIDE SEQUENCE</scope>
    <source>
        <strain evidence="1">WR16-4</strain>
    </source>
</reference>
<reference evidence="1" key="1">
    <citation type="submission" date="2022-07" db="EMBL/GenBank/DDBJ databases">
        <authorList>
            <person name="Kouya T."/>
            <person name="Ishiyama Y."/>
        </authorList>
    </citation>
    <scope>NUCLEOTIDE SEQUENCE</scope>
    <source>
        <strain evidence="1">WR16-4</strain>
    </source>
</reference>
<protein>
    <submittedName>
        <fullName evidence="1">Reductase</fullName>
    </submittedName>
</protein>
<dbReference type="Proteomes" id="UP001144204">
    <property type="component" value="Unassembled WGS sequence"/>
</dbReference>
<evidence type="ECO:0000313" key="2">
    <source>
        <dbReference type="Proteomes" id="UP001144204"/>
    </source>
</evidence>